<accession>A0A0J9GW86</accession>
<dbReference type="STRING" id="1675527.AIOL_002786"/>
<organism evidence="1 2">
    <name type="scientific">Candidatus Rhodobacter oscarellae</name>
    <dbReference type="NCBI Taxonomy" id="1675527"/>
    <lineage>
        <taxon>Bacteria</taxon>
        <taxon>Pseudomonadati</taxon>
        <taxon>Pseudomonadota</taxon>
        <taxon>Alphaproteobacteria</taxon>
        <taxon>Rhodobacterales</taxon>
        <taxon>Rhodobacter group</taxon>
        <taxon>Rhodobacter</taxon>
    </lineage>
</organism>
<dbReference type="EMBL" id="LFTY01000002">
    <property type="protein sequence ID" value="KMW57818.1"/>
    <property type="molecule type" value="Genomic_DNA"/>
</dbReference>
<dbReference type="Proteomes" id="UP000037178">
    <property type="component" value="Unassembled WGS sequence"/>
</dbReference>
<reference evidence="1 2" key="1">
    <citation type="submission" date="2015-06" db="EMBL/GenBank/DDBJ databases">
        <title>Draft genome sequence of an Alphaproteobacteria species associated to the Mediterranean sponge Oscarella lobularis.</title>
        <authorList>
            <person name="Jourda C."/>
            <person name="Santini S."/>
            <person name="Claverie J.-M."/>
        </authorList>
    </citation>
    <scope>NUCLEOTIDE SEQUENCE [LARGE SCALE GENOMIC DNA]</scope>
    <source>
        <strain evidence="1">IGS</strain>
    </source>
</reference>
<dbReference type="Gene3D" id="2.40.50.870">
    <property type="entry name" value="Protein of unknown function (DUF3299)"/>
    <property type="match status" value="1"/>
</dbReference>
<proteinExistence type="predicted"/>
<evidence type="ECO:0000313" key="2">
    <source>
        <dbReference type="Proteomes" id="UP000037178"/>
    </source>
</evidence>
<evidence type="ECO:0000313" key="1">
    <source>
        <dbReference type="EMBL" id="KMW57818.1"/>
    </source>
</evidence>
<dbReference type="RefSeq" id="WP_049643502.1">
    <property type="nucleotide sequence ID" value="NZ_LFTY01000002.1"/>
</dbReference>
<sequence>MRNWQVLQGVTITEELDGDIWQAKKSFSADVLAAAESRNFDIAGFYVPIQAQAYIEFFLLVPDPADCPFCGNGGYGPSLEVTLKKPMKDMAEFSKLHIRGQLELIDDPTTYQAYRMIDAAVVAAN</sequence>
<protein>
    <submittedName>
        <fullName evidence="1">Uncharacterized protein</fullName>
    </submittedName>
</protein>
<keyword evidence="2" id="KW-1185">Reference proteome</keyword>
<dbReference type="AlphaFoldDB" id="A0A0J9GW86"/>
<name>A0A0J9GW86_9RHOB</name>
<dbReference type="PATRIC" id="fig|1675527.3.peg.2916"/>
<comment type="caution">
    <text evidence="1">The sequence shown here is derived from an EMBL/GenBank/DDBJ whole genome shotgun (WGS) entry which is preliminary data.</text>
</comment>
<gene>
    <name evidence="1" type="ORF">AIOL_002786</name>
</gene>
<dbReference type="OrthoDB" id="7863575at2"/>